<name>A0ABP8ZPX9_9ACTN</name>
<keyword evidence="1" id="KW-0378">Hydrolase</keyword>
<dbReference type="SUPFAM" id="SSF55811">
    <property type="entry name" value="Nudix"/>
    <property type="match status" value="1"/>
</dbReference>
<evidence type="ECO:0000313" key="5">
    <source>
        <dbReference type="Proteomes" id="UP001501147"/>
    </source>
</evidence>
<sequence>MATKRSAGLLLYRRSGGLLEVLIGHMGGPFWAGRDGEAWSIPKGEYTADEEPAAAARREFEEELGLQPPPGAWRPLGEVRQRNGKIVTAWALEGDLDTGLVVPGTFTMEWPPGSGNRREFPEIDRARWCTPEAARPRLVAAQRAFLDRLLDLLGEGGG</sequence>
<dbReference type="PROSITE" id="PS51462">
    <property type="entry name" value="NUDIX"/>
    <property type="match status" value="1"/>
</dbReference>
<dbReference type="InterPro" id="IPR020084">
    <property type="entry name" value="NUDIX_hydrolase_CS"/>
</dbReference>
<gene>
    <name evidence="4" type="ORF">GCM10023329_05070</name>
</gene>
<dbReference type="PANTHER" id="PTHR21340:SF7">
    <property type="entry name" value="NUDIX HYDROLASE DOMAIN-CONTAINING PROTEIN"/>
    <property type="match status" value="1"/>
</dbReference>
<feature type="region of interest" description="Disordered" evidence="2">
    <location>
        <begin position="57"/>
        <end position="77"/>
    </location>
</feature>
<dbReference type="Pfam" id="PF00293">
    <property type="entry name" value="NUDIX"/>
    <property type="match status" value="1"/>
</dbReference>
<accession>A0ABP8ZPX9</accession>
<dbReference type="EMBL" id="BAABJV010000001">
    <property type="protein sequence ID" value="GAA4762564.1"/>
    <property type="molecule type" value="Genomic_DNA"/>
</dbReference>
<evidence type="ECO:0000313" key="4">
    <source>
        <dbReference type="EMBL" id="GAA4762564.1"/>
    </source>
</evidence>
<dbReference type="RefSeq" id="WP_345608863.1">
    <property type="nucleotide sequence ID" value="NZ_BAABJV010000001.1"/>
</dbReference>
<dbReference type="CDD" id="cd04662">
    <property type="entry name" value="NUDIX_Hydrolase"/>
    <property type="match status" value="1"/>
</dbReference>
<dbReference type="InterPro" id="IPR051325">
    <property type="entry name" value="Nudix_hydrolase_domain"/>
</dbReference>
<dbReference type="InterPro" id="IPR000086">
    <property type="entry name" value="NUDIX_hydrolase_dom"/>
</dbReference>
<organism evidence="4 5">
    <name type="scientific">Streptomyces sanyensis</name>
    <dbReference type="NCBI Taxonomy" id="568869"/>
    <lineage>
        <taxon>Bacteria</taxon>
        <taxon>Bacillati</taxon>
        <taxon>Actinomycetota</taxon>
        <taxon>Actinomycetes</taxon>
        <taxon>Kitasatosporales</taxon>
        <taxon>Streptomycetaceae</taxon>
        <taxon>Streptomyces</taxon>
    </lineage>
</organism>
<dbReference type="Proteomes" id="UP001501147">
    <property type="component" value="Unassembled WGS sequence"/>
</dbReference>
<dbReference type="InterPro" id="IPR015797">
    <property type="entry name" value="NUDIX_hydrolase-like_dom_sf"/>
</dbReference>
<evidence type="ECO:0000256" key="1">
    <source>
        <dbReference type="ARBA" id="ARBA00022801"/>
    </source>
</evidence>
<proteinExistence type="predicted"/>
<feature type="domain" description="Nudix hydrolase" evidence="3">
    <location>
        <begin position="2"/>
        <end position="151"/>
    </location>
</feature>
<dbReference type="PANTHER" id="PTHR21340">
    <property type="entry name" value="DIADENOSINE 5,5-P1,P4-TETRAPHOSPHATE PYROPHOSPHOHYDROLASE MUTT"/>
    <property type="match status" value="1"/>
</dbReference>
<comment type="caution">
    <text evidence="4">The sequence shown here is derived from an EMBL/GenBank/DDBJ whole genome shotgun (WGS) entry which is preliminary data.</text>
</comment>
<evidence type="ECO:0000259" key="3">
    <source>
        <dbReference type="PROSITE" id="PS51462"/>
    </source>
</evidence>
<reference evidence="5" key="1">
    <citation type="journal article" date="2019" name="Int. J. Syst. Evol. Microbiol.">
        <title>The Global Catalogue of Microorganisms (GCM) 10K type strain sequencing project: providing services to taxonomists for standard genome sequencing and annotation.</title>
        <authorList>
            <consortium name="The Broad Institute Genomics Platform"/>
            <consortium name="The Broad Institute Genome Sequencing Center for Infectious Disease"/>
            <person name="Wu L."/>
            <person name="Ma J."/>
        </authorList>
    </citation>
    <scope>NUCLEOTIDE SEQUENCE [LARGE SCALE GENOMIC DNA]</scope>
    <source>
        <strain evidence="5">JCM 18324</strain>
    </source>
</reference>
<dbReference type="Gene3D" id="3.90.79.10">
    <property type="entry name" value="Nucleoside Triphosphate Pyrophosphohydrolase"/>
    <property type="match status" value="1"/>
</dbReference>
<protein>
    <submittedName>
        <fullName evidence="4">NUDIX domain-containing protein</fullName>
    </submittedName>
</protein>
<evidence type="ECO:0000256" key="2">
    <source>
        <dbReference type="SAM" id="MobiDB-lite"/>
    </source>
</evidence>
<keyword evidence="5" id="KW-1185">Reference proteome</keyword>
<dbReference type="PROSITE" id="PS00893">
    <property type="entry name" value="NUDIX_BOX"/>
    <property type="match status" value="1"/>
</dbReference>